<organism evidence="2 3">
    <name type="scientific">Desulfobacter postgatei 2ac9</name>
    <dbReference type="NCBI Taxonomy" id="879212"/>
    <lineage>
        <taxon>Bacteria</taxon>
        <taxon>Pseudomonadati</taxon>
        <taxon>Thermodesulfobacteriota</taxon>
        <taxon>Desulfobacteria</taxon>
        <taxon>Desulfobacterales</taxon>
        <taxon>Desulfobacteraceae</taxon>
        <taxon>Desulfobacter</taxon>
    </lineage>
</organism>
<dbReference type="RefSeq" id="WP_004074386.1">
    <property type="nucleotide sequence ID" value="NZ_CM001488.1"/>
</dbReference>
<sequence>MKKFTLPAFKKEPAKKKKEDLIKDVSYLYQQFQNVKEYYKSQYGDTISDTGTINSGDATNPNPKTQKKGFPT</sequence>
<dbReference type="STRING" id="879212.DespoDRAFT_02939"/>
<reference evidence="2 3" key="2">
    <citation type="submission" date="2012-02" db="EMBL/GenBank/DDBJ databases">
        <title>Improved High-Quality Draft sequence of Desulfobacter postgatei 2ac9.</title>
        <authorList>
            <consortium name="US DOE Joint Genome Institute"/>
            <person name="Lucas S."/>
            <person name="Han J."/>
            <person name="Lapidus A."/>
            <person name="Cheng J.-F."/>
            <person name="Goodwin L."/>
            <person name="Pitluck S."/>
            <person name="Peters L."/>
            <person name="Ovchinnikova G."/>
            <person name="Held B."/>
            <person name="Detter J.C."/>
            <person name="Han C."/>
            <person name="Tapia R."/>
            <person name="Land M."/>
            <person name="Hauser L."/>
            <person name="Kyrpides N."/>
            <person name="Ivanova N."/>
            <person name="Pagani I."/>
            <person name="Orellana R."/>
            <person name="Lovley D."/>
            <person name="Woyke T."/>
        </authorList>
    </citation>
    <scope>NUCLEOTIDE SEQUENCE [LARGE SCALE GENOMIC DNA]</scope>
    <source>
        <strain evidence="2 3">2ac9</strain>
    </source>
</reference>
<protein>
    <submittedName>
        <fullName evidence="2">Uncharacterized protein</fullName>
    </submittedName>
</protein>
<keyword evidence="3" id="KW-1185">Reference proteome</keyword>
<dbReference type="EMBL" id="CM001488">
    <property type="protein sequence ID" value="EIM64756.1"/>
    <property type="molecule type" value="Genomic_DNA"/>
</dbReference>
<dbReference type="AlphaFoldDB" id="I5B5J3"/>
<accession>I5B5J3</accession>
<evidence type="ECO:0000313" key="3">
    <source>
        <dbReference type="Proteomes" id="UP000005778"/>
    </source>
</evidence>
<name>I5B5J3_9BACT</name>
<feature type="region of interest" description="Disordered" evidence="1">
    <location>
        <begin position="49"/>
        <end position="72"/>
    </location>
</feature>
<dbReference type="Proteomes" id="UP000005778">
    <property type="component" value="Chromosome"/>
</dbReference>
<proteinExistence type="predicted"/>
<evidence type="ECO:0000313" key="2">
    <source>
        <dbReference type="EMBL" id="EIM64756.1"/>
    </source>
</evidence>
<gene>
    <name evidence="2" type="ORF">DespoDRAFT_02939</name>
</gene>
<feature type="compositionally biased region" description="Polar residues" evidence="1">
    <location>
        <begin position="49"/>
        <end position="64"/>
    </location>
</feature>
<dbReference type="HOGENOM" id="CLU_2715834_0_0_7"/>
<reference evidence="2 3" key="1">
    <citation type="submission" date="2011-09" db="EMBL/GenBank/DDBJ databases">
        <authorList>
            <consortium name="US DOE Joint Genome Institute (JGI-PGF)"/>
            <person name="Lucas S."/>
            <person name="Han J."/>
            <person name="Lapidus A."/>
            <person name="Cheng J.-F."/>
            <person name="Goodwin L."/>
            <person name="Pitluck S."/>
            <person name="Peters L."/>
            <person name="Land M.L."/>
            <person name="Hauser L."/>
            <person name="Orellana R."/>
            <person name="Lovley D."/>
            <person name="Woyke T.J."/>
        </authorList>
    </citation>
    <scope>NUCLEOTIDE SEQUENCE [LARGE SCALE GENOMIC DNA]</scope>
    <source>
        <strain evidence="2 3">2ac9</strain>
    </source>
</reference>
<evidence type="ECO:0000256" key="1">
    <source>
        <dbReference type="SAM" id="MobiDB-lite"/>
    </source>
</evidence>